<dbReference type="GO" id="GO:0004141">
    <property type="term" value="F:dethiobiotin synthase activity"/>
    <property type="evidence" value="ECO:0007669"/>
    <property type="project" value="UniProtKB-EC"/>
</dbReference>
<dbReference type="PANTHER" id="PTHR43210">
    <property type="entry name" value="DETHIOBIOTIN SYNTHETASE"/>
    <property type="match status" value="1"/>
</dbReference>
<comment type="pathway">
    <text evidence="9">Cofactor biosynthesis; biotin biosynthesis; biotin from 7,8-diaminononanoate: step 1/2.</text>
</comment>
<evidence type="ECO:0000256" key="8">
    <source>
        <dbReference type="ARBA" id="ARBA00047386"/>
    </source>
</evidence>
<keyword evidence="11" id="KW-1185">Reference proteome</keyword>
<dbReference type="EMBL" id="JBBKXZ010000002">
    <property type="protein sequence ID" value="MFD3394495.1"/>
    <property type="molecule type" value="Genomic_DNA"/>
</dbReference>
<evidence type="ECO:0000256" key="7">
    <source>
        <dbReference type="ARBA" id="ARBA00022842"/>
    </source>
</evidence>
<dbReference type="PANTHER" id="PTHR43210:SF2">
    <property type="entry name" value="ATP-DEPENDENT DETHIOBIOTIN SYNTHETASE BIOD 2"/>
    <property type="match status" value="1"/>
</dbReference>
<dbReference type="RefSeq" id="WP_377983377.1">
    <property type="nucleotide sequence ID" value="NZ_JBBKXZ010000002.1"/>
</dbReference>
<comment type="subunit">
    <text evidence="9">Homodimer.</text>
</comment>
<keyword evidence="3 9" id="KW-0479">Metal-binding</keyword>
<comment type="subcellular location">
    <subcellularLocation>
        <location evidence="9">Cytoplasm</location>
    </subcellularLocation>
</comment>
<keyword evidence="2 9" id="KW-0436">Ligase</keyword>
<proteinExistence type="inferred from homology"/>
<comment type="catalytic activity">
    <reaction evidence="8">
        <text>(7R,8S)-8-amino-7-(carboxyamino)nonanoate + ATP = (4R,5S)-dethiobiotin + ADP + phosphate + H(+)</text>
        <dbReference type="Rhea" id="RHEA:63684"/>
        <dbReference type="ChEBI" id="CHEBI:15378"/>
        <dbReference type="ChEBI" id="CHEBI:30616"/>
        <dbReference type="ChEBI" id="CHEBI:43474"/>
        <dbReference type="ChEBI" id="CHEBI:149470"/>
        <dbReference type="ChEBI" id="CHEBI:149473"/>
        <dbReference type="ChEBI" id="CHEBI:456216"/>
    </reaction>
</comment>
<feature type="binding site" evidence="9">
    <location>
        <begin position="11"/>
        <end position="16"/>
    </location>
    <ligand>
        <name>ATP</name>
        <dbReference type="ChEBI" id="CHEBI:30616"/>
    </ligand>
</feature>
<feature type="binding site" evidence="9">
    <location>
        <position position="98"/>
    </location>
    <ligand>
        <name>Mg(2+)</name>
        <dbReference type="ChEBI" id="CHEBI:18420"/>
    </ligand>
</feature>
<name>A0ABW6DHU1_9BACT</name>
<protein>
    <recommendedName>
        <fullName evidence="9">ATP-dependent dethiobiotin synthetase BioD</fullName>
        <ecNumber evidence="9">6.3.3.3</ecNumber>
    </recommendedName>
    <alternativeName>
        <fullName evidence="9">DTB synthetase</fullName>
        <shortName evidence="9">DTBS</shortName>
    </alternativeName>
    <alternativeName>
        <fullName evidence="9">Dethiobiotin synthase</fullName>
    </alternativeName>
</protein>
<gene>
    <name evidence="9 10" type="primary">bioD</name>
    <name evidence="10" type="ORF">U0R10_07680</name>
</gene>
<feature type="binding site" evidence="9">
    <location>
        <position position="42"/>
    </location>
    <ligand>
        <name>Mg(2+)</name>
        <dbReference type="ChEBI" id="CHEBI:18420"/>
    </ligand>
</feature>
<feature type="active site" evidence="9">
    <location>
        <position position="31"/>
    </location>
</feature>
<dbReference type="CDD" id="cd03109">
    <property type="entry name" value="DTBS"/>
    <property type="match status" value="1"/>
</dbReference>
<keyword evidence="6 9" id="KW-0067">ATP-binding</keyword>
<feature type="binding site" evidence="9">
    <location>
        <position position="42"/>
    </location>
    <ligand>
        <name>ATP</name>
        <dbReference type="ChEBI" id="CHEBI:30616"/>
    </ligand>
</feature>
<comment type="similarity">
    <text evidence="9">Belongs to the dethiobiotin synthetase family.</text>
</comment>
<keyword evidence="4 9" id="KW-0547">Nucleotide-binding</keyword>
<evidence type="ECO:0000256" key="3">
    <source>
        <dbReference type="ARBA" id="ARBA00022723"/>
    </source>
</evidence>
<keyword evidence="7 9" id="KW-0460">Magnesium</keyword>
<reference evidence="10 11" key="1">
    <citation type="submission" date="2024-03" db="EMBL/GenBank/DDBJ databases">
        <title>Aquirufa genome sequencing.</title>
        <authorList>
            <person name="Pitt A."/>
            <person name="Hahn M.W."/>
        </authorList>
    </citation>
    <scope>NUCLEOTIDE SEQUENCE [LARGE SCALE GENOMIC DNA]</scope>
    <source>
        <strain evidence="10 11">OSTEICH-129V</strain>
    </source>
</reference>
<keyword evidence="1 9" id="KW-0963">Cytoplasm</keyword>
<feature type="binding site" evidence="9">
    <location>
        <begin position="98"/>
        <end position="101"/>
    </location>
    <ligand>
        <name>ATP</name>
        <dbReference type="ChEBI" id="CHEBI:30616"/>
    </ligand>
</feature>
<feature type="binding site" evidence="9">
    <location>
        <position position="35"/>
    </location>
    <ligand>
        <name>substrate</name>
    </ligand>
</feature>
<evidence type="ECO:0000313" key="10">
    <source>
        <dbReference type="EMBL" id="MFD3394495.1"/>
    </source>
</evidence>
<evidence type="ECO:0000313" key="11">
    <source>
        <dbReference type="Proteomes" id="UP001598138"/>
    </source>
</evidence>
<dbReference type="PIRSF" id="PIRSF006755">
    <property type="entry name" value="DTB_synth"/>
    <property type="match status" value="1"/>
</dbReference>
<evidence type="ECO:0000256" key="2">
    <source>
        <dbReference type="ARBA" id="ARBA00022598"/>
    </source>
</evidence>
<dbReference type="Pfam" id="PF13500">
    <property type="entry name" value="AAA_26"/>
    <property type="match status" value="1"/>
</dbReference>
<comment type="catalytic activity">
    <reaction evidence="9">
        <text>(7R,8S)-7,8-diammoniononanoate + CO2 + ATP = (4R,5S)-dethiobiotin + ADP + phosphate + 3 H(+)</text>
        <dbReference type="Rhea" id="RHEA:15805"/>
        <dbReference type="ChEBI" id="CHEBI:15378"/>
        <dbReference type="ChEBI" id="CHEBI:16526"/>
        <dbReference type="ChEBI" id="CHEBI:30616"/>
        <dbReference type="ChEBI" id="CHEBI:43474"/>
        <dbReference type="ChEBI" id="CHEBI:149469"/>
        <dbReference type="ChEBI" id="CHEBI:149473"/>
        <dbReference type="ChEBI" id="CHEBI:456216"/>
        <dbReference type="EC" id="6.3.3.3"/>
    </reaction>
</comment>
<evidence type="ECO:0000256" key="9">
    <source>
        <dbReference type="HAMAP-Rule" id="MF_00336"/>
    </source>
</evidence>
<dbReference type="EC" id="6.3.3.3" evidence="9"/>
<evidence type="ECO:0000256" key="4">
    <source>
        <dbReference type="ARBA" id="ARBA00022741"/>
    </source>
</evidence>
<organism evidence="10 11">
    <name type="scientific">Aquirufa avitistagni</name>
    <dbReference type="NCBI Taxonomy" id="3104728"/>
    <lineage>
        <taxon>Bacteria</taxon>
        <taxon>Pseudomonadati</taxon>
        <taxon>Bacteroidota</taxon>
        <taxon>Cytophagia</taxon>
        <taxon>Cytophagales</taxon>
        <taxon>Flectobacillaceae</taxon>
        <taxon>Aquirufa</taxon>
    </lineage>
</organism>
<keyword evidence="5 9" id="KW-0093">Biotin biosynthesis</keyword>
<dbReference type="Gene3D" id="3.40.50.300">
    <property type="entry name" value="P-loop containing nucleotide triphosphate hydrolases"/>
    <property type="match status" value="1"/>
</dbReference>
<evidence type="ECO:0000256" key="1">
    <source>
        <dbReference type="ARBA" id="ARBA00022490"/>
    </source>
</evidence>
<comment type="caution">
    <text evidence="10">The sequence shown here is derived from an EMBL/GenBank/DDBJ whole genome shotgun (WGS) entry which is preliminary data.</text>
</comment>
<accession>A0ABW6DHU1</accession>
<dbReference type="SUPFAM" id="SSF52540">
    <property type="entry name" value="P-loop containing nucleoside triphosphate hydrolases"/>
    <property type="match status" value="1"/>
</dbReference>
<dbReference type="HAMAP" id="MF_00336">
    <property type="entry name" value="BioD"/>
    <property type="match status" value="1"/>
</dbReference>
<evidence type="ECO:0000256" key="5">
    <source>
        <dbReference type="ARBA" id="ARBA00022756"/>
    </source>
</evidence>
<comment type="cofactor">
    <cofactor evidence="9">
        <name>Mg(2+)</name>
        <dbReference type="ChEBI" id="CHEBI:18420"/>
    </cofactor>
</comment>
<comment type="caution">
    <text evidence="9">Lacks conserved residue(s) required for the propagation of feature annotation.</text>
</comment>
<dbReference type="InterPro" id="IPR027417">
    <property type="entry name" value="P-loop_NTPase"/>
</dbReference>
<feature type="binding site" evidence="9">
    <location>
        <position position="15"/>
    </location>
    <ligand>
        <name>Mg(2+)</name>
        <dbReference type="ChEBI" id="CHEBI:18420"/>
    </ligand>
</feature>
<comment type="function">
    <text evidence="9">Catalyzes a mechanistically unusual reaction, the ATP-dependent insertion of CO2 between the N7 and N8 nitrogen atoms of 7,8-diaminopelargonic acid (DAPA, also called 7,8-diammoniononanoate) to form a ureido ring.</text>
</comment>
<sequence length="206" mass="22887">MQFFITGIGTEIGKTLVSAIVTEYLQADYWKPVQSGDLHWTDTMKVQSLISNTKSVFHPERHRLNAPLSPHASAALDGVQIKLSDFTLPQTSNHLVVEGAGGLMVPLNENDVLLDLIQQLQIPVILVSRNYLGSINHTLLSFEALKHRNIPIAGIVFNGEPNPASESFIENYTQLPVLFRVGNLEEITPESIRDVVKQLPIDFPVR</sequence>
<evidence type="ECO:0000256" key="6">
    <source>
        <dbReference type="ARBA" id="ARBA00022840"/>
    </source>
</evidence>
<feature type="binding site" evidence="9">
    <location>
        <position position="190"/>
    </location>
    <ligand>
        <name>ATP</name>
        <dbReference type="ChEBI" id="CHEBI:30616"/>
    </ligand>
</feature>
<dbReference type="NCBIfam" id="TIGR00347">
    <property type="entry name" value="bioD"/>
    <property type="match status" value="1"/>
</dbReference>
<dbReference type="Proteomes" id="UP001598138">
    <property type="component" value="Unassembled WGS sequence"/>
</dbReference>
<dbReference type="InterPro" id="IPR004472">
    <property type="entry name" value="DTB_synth_BioD"/>
</dbReference>